<dbReference type="Proteomes" id="UP001558613">
    <property type="component" value="Unassembled WGS sequence"/>
</dbReference>
<reference evidence="1 2" key="1">
    <citation type="submission" date="2023-09" db="EMBL/GenBank/DDBJ databases">
        <authorList>
            <person name="Wang M."/>
        </authorList>
    </citation>
    <scope>NUCLEOTIDE SEQUENCE [LARGE SCALE GENOMIC DNA]</scope>
    <source>
        <strain evidence="1">GT-2023</strain>
        <tissue evidence="1">Liver</tissue>
    </source>
</reference>
<protein>
    <submittedName>
        <fullName evidence="1">Uncharacterized protein</fullName>
    </submittedName>
</protein>
<organism evidence="1 2">
    <name type="scientific">Cirrhinus molitorella</name>
    <name type="common">mud carp</name>
    <dbReference type="NCBI Taxonomy" id="172907"/>
    <lineage>
        <taxon>Eukaryota</taxon>
        <taxon>Metazoa</taxon>
        <taxon>Chordata</taxon>
        <taxon>Craniata</taxon>
        <taxon>Vertebrata</taxon>
        <taxon>Euteleostomi</taxon>
        <taxon>Actinopterygii</taxon>
        <taxon>Neopterygii</taxon>
        <taxon>Teleostei</taxon>
        <taxon>Ostariophysi</taxon>
        <taxon>Cypriniformes</taxon>
        <taxon>Cyprinidae</taxon>
        <taxon>Labeoninae</taxon>
        <taxon>Labeonini</taxon>
        <taxon>Cirrhinus</taxon>
    </lineage>
</organism>
<proteinExistence type="predicted"/>
<dbReference type="EMBL" id="JAYMGO010000009">
    <property type="protein sequence ID" value="KAL1267396.1"/>
    <property type="molecule type" value="Genomic_DNA"/>
</dbReference>
<gene>
    <name evidence="1" type="ORF">QQF64_032759</name>
</gene>
<name>A0ABR3MRZ9_9TELE</name>
<comment type="caution">
    <text evidence="1">The sequence shown here is derived from an EMBL/GenBank/DDBJ whole genome shotgun (WGS) entry which is preliminary data.</text>
</comment>
<accession>A0ABR3MRZ9</accession>
<sequence>MLNKFYQCQSSYSSSALSGYSSYCLSYHITVESKQTGCAELESHSCSTEIDQSYRRSRREAHAKRTPMESCAEC</sequence>
<evidence type="ECO:0000313" key="2">
    <source>
        <dbReference type="Proteomes" id="UP001558613"/>
    </source>
</evidence>
<evidence type="ECO:0000313" key="1">
    <source>
        <dbReference type="EMBL" id="KAL1267396.1"/>
    </source>
</evidence>
<keyword evidence="2" id="KW-1185">Reference proteome</keyword>